<protein>
    <submittedName>
        <fullName evidence="1">Uncharacterized protein</fullName>
    </submittedName>
</protein>
<organism evidence="1 2">
    <name type="scientific">Alteromonas australica</name>
    <dbReference type="NCBI Taxonomy" id="589873"/>
    <lineage>
        <taxon>Bacteria</taxon>
        <taxon>Pseudomonadati</taxon>
        <taxon>Pseudomonadota</taxon>
        <taxon>Gammaproteobacteria</taxon>
        <taxon>Alteromonadales</taxon>
        <taxon>Alteromonadaceae</taxon>
        <taxon>Alteromonas/Salinimonas group</taxon>
        <taxon>Alteromonas</taxon>
    </lineage>
</organism>
<accession>A0A350P258</accession>
<gene>
    <name evidence="1" type="ORF">DCW74_06525</name>
</gene>
<comment type="caution">
    <text evidence="1">The sequence shown here is derived from an EMBL/GenBank/DDBJ whole genome shotgun (WGS) entry which is preliminary data.</text>
</comment>
<name>A0A350P258_9ALTE</name>
<sequence>MKMKVGTLVKKQNPFGVPYLDNVHGIVVDVMPYTYIDKPDPIKVNWFNYGVFWCAQDTVEVISESR</sequence>
<dbReference type="EMBL" id="DNAN01000224">
    <property type="protein sequence ID" value="HAW75375.1"/>
    <property type="molecule type" value="Genomic_DNA"/>
</dbReference>
<evidence type="ECO:0000313" key="2">
    <source>
        <dbReference type="Proteomes" id="UP000263517"/>
    </source>
</evidence>
<dbReference type="Proteomes" id="UP000263517">
    <property type="component" value="Unassembled WGS sequence"/>
</dbReference>
<reference evidence="1 2" key="1">
    <citation type="journal article" date="2018" name="Nat. Biotechnol.">
        <title>A standardized bacterial taxonomy based on genome phylogeny substantially revises the tree of life.</title>
        <authorList>
            <person name="Parks D.H."/>
            <person name="Chuvochina M."/>
            <person name="Waite D.W."/>
            <person name="Rinke C."/>
            <person name="Skarshewski A."/>
            <person name="Chaumeil P.A."/>
            <person name="Hugenholtz P."/>
        </authorList>
    </citation>
    <scope>NUCLEOTIDE SEQUENCE [LARGE SCALE GENOMIC DNA]</scope>
    <source>
        <strain evidence="1">UBA11978</strain>
    </source>
</reference>
<proteinExistence type="predicted"/>
<dbReference type="AlphaFoldDB" id="A0A350P258"/>
<evidence type="ECO:0000313" key="1">
    <source>
        <dbReference type="EMBL" id="HAW75375.1"/>
    </source>
</evidence>